<feature type="region of interest" description="Disordered" evidence="1">
    <location>
        <begin position="1"/>
        <end position="39"/>
    </location>
</feature>
<accession>A0A9P4NBW2</accession>
<evidence type="ECO:0000256" key="1">
    <source>
        <dbReference type="SAM" id="MobiDB-lite"/>
    </source>
</evidence>
<dbReference type="AlphaFoldDB" id="A0A9P4NBW2"/>
<sequence length="264" mass="28899">MASPNNSQSTPTESSPGPLQPSPLSEETLPDYEPTPEYSAPTLQTYHFRATKSKTSHLVPFGPSQSSPSYEITYRSTTALPIFNRNGDISISRTISVLDANITKEHIARADFETSGPTPWYPRATLSLRSAGETELRMGASDWRTWTFTYGSRSYAWTLRHVPSSCLELLSPSSSSSYVIARFTYGLAGMKVLAGGEVGKLDIFRDGLTEGTKGVDVVVAGCVVVIKYFEGLGRRYRNDGAAGGVLRAAINPRARKNMEVKFVW</sequence>
<proteinExistence type="predicted"/>
<feature type="compositionally biased region" description="Polar residues" evidence="1">
    <location>
        <begin position="1"/>
        <end position="12"/>
    </location>
</feature>
<protein>
    <submittedName>
        <fullName evidence="2">Uncharacterized protein</fullName>
    </submittedName>
</protein>
<feature type="compositionally biased region" description="Low complexity" evidence="1">
    <location>
        <begin position="13"/>
        <end position="27"/>
    </location>
</feature>
<comment type="caution">
    <text evidence="2">The sequence shown here is derived from an EMBL/GenBank/DDBJ whole genome shotgun (WGS) entry which is preliminary data.</text>
</comment>
<dbReference type="EMBL" id="ML986579">
    <property type="protein sequence ID" value="KAF2270402.1"/>
    <property type="molecule type" value="Genomic_DNA"/>
</dbReference>
<evidence type="ECO:0000313" key="3">
    <source>
        <dbReference type="Proteomes" id="UP000800093"/>
    </source>
</evidence>
<name>A0A9P4NBW2_9PLEO</name>
<dbReference type="Proteomes" id="UP000800093">
    <property type="component" value="Unassembled WGS sequence"/>
</dbReference>
<evidence type="ECO:0000313" key="2">
    <source>
        <dbReference type="EMBL" id="KAF2270402.1"/>
    </source>
</evidence>
<keyword evidence="3" id="KW-1185">Reference proteome</keyword>
<dbReference type="OrthoDB" id="3940445at2759"/>
<organism evidence="2 3">
    <name type="scientific">Lojkania enalia</name>
    <dbReference type="NCBI Taxonomy" id="147567"/>
    <lineage>
        <taxon>Eukaryota</taxon>
        <taxon>Fungi</taxon>
        <taxon>Dikarya</taxon>
        <taxon>Ascomycota</taxon>
        <taxon>Pezizomycotina</taxon>
        <taxon>Dothideomycetes</taxon>
        <taxon>Pleosporomycetidae</taxon>
        <taxon>Pleosporales</taxon>
        <taxon>Pleosporales incertae sedis</taxon>
        <taxon>Lojkania</taxon>
    </lineage>
</organism>
<reference evidence="3" key="1">
    <citation type="journal article" date="2020" name="Stud. Mycol.">
        <title>101 Dothideomycetes genomes: A test case for predicting lifestyles and emergence of pathogens.</title>
        <authorList>
            <person name="Haridas S."/>
            <person name="Albert R."/>
            <person name="Binder M."/>
            <person name="Bloem J."/>
            <person name="LaButti K."/>
            <person name="Salamov A."/>
            <person name="Andreopoulos B."/>
            <person name="Baker S."/>
            <person name="Barry K."/>
            <person name="Bills G."/>
            <person name="Bluhm B."/>
            <person name="Cannon C."/>
            <person name="Castanera R."/>
            <person name="Culley D."/>
            <person name="Daum C."/>
            <person name="Ezra D."/>
            <person name="Gonzalez J."/>
            <person name="Henrissat B."/>
            <person name="Kuo A."/>
            <person name="Liang C."/>
            <person name="Lipzen A."/>
            <person name="Lutzoni F."/>
            <person name="Magnuson J."/>
            <person name="Mondo S."/>
            <person name="Nolan M."/>
            <person name="Ohm R."/>
            <person name="Pangilinan J."/>
            <person name="Park H.-J."/>
            <person name="Ramirez L."/>
            <person name="Alfaro M."/>
            <person name="Sun H."/>
            <person name="Tritt A."/>
            <person name="Yoshinaga Y."/>
            <person name="Zwiers L.-H."/>
            <person name="Turgeon B."/>
            <person name="Goodwin S."/>
            <person name="Spatafora J."/>
            <person name="Crous P."/>
            <person name="Grigoriev I."/>
        </authorList>
    </citation>
    <scope>NUCLEOTIDE SEQUENCE [LARGE SCALE GENOMIC DNA]</scope>
    <source>
        <strain evidence="3">CBS 304.66</strain>
    </source>
</reference>
<gene>
    <name evidence="2" type="ORF">CC78DRAFT_132026</name>
</gene>